<keyword evidence="5" id="KW-1185">Reference proteome</keyword>
<evidence type="ECO:0000256" key="1">
    <source>
        <dbReference type="SAM" id="MobiDB-lite"/>
    </source>
</evidence>
<organism evidence="4 5">
    <name type="scientific">Dethiobacter alkaliphilus AHT 1</name>
    <dbReference type="NCBI Taxonomy" id="555088"/>
    <lineage>
        <taxon>Bacteria</taxon>
        <taxon>Bacillati</taxon>
        <taxon>Bacillota</taxon>
        <taxon>Dethiobacteria</taxon>
        <taxon>Dethiobacterales</taxon>
        <taxon>Dethiobacteraceae</taxon>
        <taxon>Dethiobacter</taxon>
    </lineage>
</organism>
<dbReference type="EMBL" id="ACJM01000001">
    <property type="protein sequence ID" value="EEG79073.1"/>
    <property type="molecule type" value="Genomic_DNA"/>
</dbReference>
<dbReference type="SUPFAM" id="SSF50952">
    <property type="entry name" value="Soluble quinoprotein glucose dehydrogenase"/>
    <property type="match status" value="1"/>
</dbReference>
<dbReference type="InterPro" id="IPR011042">
    <property type="entry name" value="6-blade_b-propeller_TolB-like"/>
</dbReference>
<feature type="chain" id="PRO_5039067541" evidence="2">
    <location>
        <begin position="24"/>
        <end position="407"/>
    </location>
</feature>
<dbReference type="AlphaFoldDB" id="C0GCY8"/>
<reference evidence="4 5" key="1">
    <citation type="submission" date="2009-02" db="EMBL/GenBank/DDBJ databases">
        <title>Sequencing of the draft genome and assembly of Dethiobacter alkaliphilus AHT 1.</title>
        <authorList>
            <consortium name="US DOE Joint Genome Institute (JGI-PGF)"/>
            <person name="Lucas S."/>
            <person name="Copeland A."/>
            <person name="Lapidus A."/>
            <person name="Glavina del Rio T."/>
            <person name="Dalin E."/>
            <person name="Tice H."/>
            <person name="Bruce D."/>
            <person name="Goodwin L."/>
            <person name="Pitluck S."/>
            <person name="Larimer F."/>
            <person name="Land M.L."/>
            <person name="Hauser L."/>
            <person name="Muyzer G."/>
        </authorList>
    </citation>
    <scope>NUCLEOTIDE SEQUENCE [LARGE SCALE GENOMIC DNA]</scope>
    <source>
        <strain evidence="4 5">AHT 1</strain>
    </source>
</reference>
<accession>C0GCY8</accession>
<gene>
    <name evidence="4" type="ORF">DealDRAFT_0347</name>
</gene>
<comment type="caution">
    <text evidence="4">The sequence shown here is derived from an EMBL/GenBank/DDBJ whole genome shotgun (WGS) entry which is preliminary data.</text>
</comment>
<evidence type="ECO:0000313" key="4">
    <source>
        <dbReference type="EMBL" id="EEG79073.1"/>
    </source>
</evidence>
<dbReference type="Pfam" id="PF07995">
    <property type="entry name" value="GSDH"/>
    <property type="match status" value="1"/>
</dbReference>
<dbReference type="PANTHER" id="PTHR19328">
    <property type="entry name" value="HEDGEHOG-INTERACTING PROTEIN"/>
    <property type="match status" value="1"/>
</dbReference>
<feature type="domain" description="Glucose/Sorbosone dehydrogenase" evidence="3">
    <location>
        <begin position="65"/>
        <end position="366"/>
    </location>
</feature>
<dbReference type="RefSeq" id="WP_008514261.1">
    <property type="nucleotide sequence ID" value="NZ_ACJM01000001.1"/>
</dbReference>
<dbReference type="InterPro" id="IPR012938">
    <property type="entry name" value="Glc/Sorbosone_DH"/>
</dbReference>
<feature type="signal peptide" evidence="2">
    <location>
        <begin position="1"/>
        <end position="23"/>
    </location>
</feature>
<dbReference type="OrthoDB" id="9770043at2"/>
<keyword evidence="2" id="KW-0732">Signal</keyword>
<name>C0GCY8_DETAL</name>
<dbReference type="Proteomes" id="UP000006443">
    <property type="component" value="Unassembled WGS sequence"/>
</dbReference>
<dbReference type="eggNOG" id="COG2133">
    <property type="taxonomic scope" value="Bacteria"/>
</dbReference>
<dbReference type="InterPro" id="IPR011041">
    <property type="entry name" value="Quinoprot_gluc/sorb_DH_b-prop"/>
</dbReference>
<dbReference type="PANTHER" id="PTHR19328:SF75">
    <property type="entry name" value="ALDOSE SUGAR DEHYDROGENASE YLII"/>
    <property type="match status" value="1"/>
</dbReference>
<dbReference type="PROSITE" id="PS51257">
    <property type="entry name" value="PROKAR_LIPOPROTEIN"/>
    <property type="match status" value="1"/>
</dbReference>
<feature type="region of interest" description="Disordered" evidence="1">
    <location>
        <begin position="24"/>
        <end position="46"/>
    </location>
</feature>
<evidence type="ECO:0000256" key="2">
    <source>
        <dbReference type="SAM" id="SignalP"/>
    </source>
</evidence>
<protein>
    <submittedName>
        <fullName evidence="4">Glucose sorbosone dehydrogenase</fullName>
    </submittedName>
</protein>
<sequence>MRNKTRYLVLVVFLFLAMLSACQTPEEPEDTTPPIDPPNGEEDTQYPEEELPYTVEEVFSGQEFDRPLDIQNAEDSSGRIFVVEQGGRIHSLSGEGAAESQLFLDISDRVDDSSYEKGLLGLAFHPDFAENGLFYVNYTDTTDTVIARFSIDEENPEAADPASEEQILTFDQPYNNHNGGQLAFGPDGYLYIATGDGGGAGDPQGHGQDRSTLHGNILRIDVDTEDEDEKYAIPPDNPYAGNTRGFREEIYAYGFRNPWRFSFDERTGNLWAADVGQDRVEEINLVEKGKNYGWNIMEGSLCFDPATDCDTFGLEMPVFEYHHPIGRSITGGYVYRGERFGDLYGAYIYGDFVTGMIWALWYDENSYPINATLADTNLQITSFGLSEENELYLSDYNGKIYTITQNQ</sequence>
<dbReference type="Gene3D" id="2.120.10.30">
    <property type="entry name" value="TolB, C-terminal domain"/>
    <property type="match status" value="1"/>
</dbReference>
<evidence type="ECO:0000259" key="3">
    <source>
        <dbReference type="Pfam" id="PF07995"/>
    </source>
</evidence>
<dbReference type="STRING" id="555088.DealDRAFT_0347"/>
<proteinExistence type="predicted"/>
<evidence type="ECO:0000313" key="5">
    <source>
        <dbReference type="Proteomes" id="UP000006443"/>
    </source>
</evidence>